<protein>
    <submittedName>
        <fullName evidence="3">DNA-binding protein</fullName>
    </submittedName>
</protein>
<gene>
    <name evidence="3" type="ORF">CJO77_16640</name>
</gene>
<keyword evidence="1" id="KW-0175">Coiled coil</keyword>
<keyword evidence="3" id="KW-0238">DNA-binding</keyword>
<proteinExistence type="predicted"/>
<feature type="region of interest" description="Disordered" evidence="2">
    <location>
        <begin position="260"/>
        <end position="280"/>
    </location>
</feature>
<reference evidence="3 4" key="1">
    <citation type="submission" date="2017-08" db="EMBL/GenBank/DDBJ databases">
        <title>Genome sequences of Ralstonia solanacearum Species Complex (RSSC) isolated from Potato bacterial wilts in Korea.</title>
        <authorList>
            <person name="Cho H."/>
            <person name="Song E.-S."/>
            <person name="Lee Y.K."/>
            <person name="Lee S."/>
            <person name="Lee S.-W."/>
            <person name="Jo A."/>
            <person name="Kim J.-G."/>
            <person name="Hwang I."/>
        </authorList>
    </citation>
    <scope>NUCLEOTIDE SEQUENCE [LARGE SCALE GENOMIC DNA]</scope>
    <source>
        <strain evidence="3 4">T98</strain>
        <plasmid evidence="3 4">unnamed</plasmid>
    </source>
</reference>
<keyword evidence="3" id="KW-0614">Plasmid</keyword>
<dbReference type="EMBL" id="CP022760">
    <property type="protein sequence ID" value="AXV83247.1"/>
    <property type="molecule type" value="Genomic_DNA"/>
</dbReference>
<feature type="coiled-coil region" evidence="1">
    <location>
        <begin position="152"/>
        <end position="179"/>
    </location>
</feature>
<dbReference type="RefSeq" id="WP_013209110.1">
    <property type="nucleotide sequence ID" value="NZ_CP022760.1"/>
</dbReference>
<evidence type="ECO:0000313" key="4">
    <source>
        <dbReference type="Proteomes" id="UP000261758"/>
    </source>
</evidence>
<name>A0AAD0SA35_RALSL</name>
<dbReference type="Proteomes" id="UP000261758">
    <property type="component" value="Plasmid unnamed"/>
</dbReference>
<evidence type="ECO:0000313" key="3">
    <source>
        <dbReference type="EMBL" id="AXV83247.1"/>
    </source>
</evidence>
<evidence type="ECO:0000256" key="1">
    <source>
        <dbReference type="SAM" id="Coils"/>
    </source>
</evidence>
<dbReference type="GO" id="GO:0003677">
    <property type="term" value="F:DNA binding"/>
    <property type="evidence" value="ECO:0007669"/>
    <property type="project" value="UniProtKB-KW"/>
</dbReference>
<accession>A0AAD0SA35</accession>
<dbReference type="AlphaFoldDB" id="A0AAD0SA35"/>
<sequence>MARPSQQFSEEQLRQITETIRQLDVAFPHDNGIFLDEVIDAVRQITRRVYGARRYANWLADAGVGRRPSNTTLQKAVDRARGWGEGGSGALADTATVEPWPIPWAPAETGTHVERSARATRDLVASRAIGSPGAGAEWMEARIRADVAERALEHEVARNRQLQAAMADLERRLGEALVSIPVMAPGLTGETLQRLQQTFETVSRLEGAANALAGTERFLRLQNDAVRQQTQSEAEQLRQRIRALEAEVVQLRTQIEAYRRAPERGAPVSRGWVKPPSSAT</sequence>
<geneLocation type="plasmid" evidence="3 4">
    <name>unnamed</name>
</geneLocation>
<evidence type="ECO:0000256" key="2">
    <source>
        <dbReference type="SAM" id="MobiDB-lite"/>
    </source>
</evidence>
<organism evidence="3 4">
    <name type="scientific">Ralstonia solanacearum</name>
    <name type="common">Pseudomonas solanacearum</name>
    <dbReference type="NCBI Taxonomy" id="305"/>
    <lineage>
        <taxon>Bacteria</taxon>
        <taxon>Pseudomonadati</taxon>
        <taxon>Pseudomonadota</taxon>
        <taxon>Betaproteobacteria</taxon>
        <taxon>Burkholderiales</taxon>
        <taxon>Burkholderiaceae</taxon>
        <taxon>Ralstonia</taxon>
        <taxon>Ralstonia solanacearum species complex</taxon>
    </lineage>
</organism>